<feature type="transmembrane region" description="Helical" evidence="1">
    <location>
        <begin position="46"/>
        <end position="66"/>
    </location>
</feature>
<comment type="caution">
    <text evidence="2">The sequence shown here is derived from an EMBL/GenBank/DDBJ whole genome shotgun (WGS) entry which is preliminary data.</text>
</comment>
<sequence length="238" mass="27486">MDNSTRNVQQLSQEQSERVQFCERMKCHYRKEGVELKKRATEIIKGLVKCLVIFLGSIAFHCRNALDSDAWPNFMTLILMCLIGVILVCLDTYHRINQIIKELDWLLKRDKVLRMDVDVLIKNVRDSMEMYEVESDFGEGVNTKTNIRILPHILDHGDSVLELALLKKSVKEPLVGLTFKFTYRFLVAVLFLFGMLFIIGLAAYSHCIMIDLPVSVTRCTMDSLYIADDRKLQTPHLN</sequence>
<protein>
    <recommendedName>
        <fullName evidence="4">SMODS and SLOG-associating 2TM effector domain-containing protein</fullName>
    </recommendedName>
</protein>
<dbReference type="Proteomes" id="UP000631114">
    <property type="component" value="Unassembled WGS sequence"/>
</dbReference>
<evidence type="ECO:0000313" key="2">
    <source>
        <dbReference type="EMBL" id="KAF9621781.1"/>
    </source>
</evidence>
<organism evidence="2 3">
    <name type="scientific">Coptis chinensis</name>
    <dbReference type="NCBI Taxonomy" id="261450"/>
    <lineage>
        <taxon>Eukaryota</taxon>
        <taxon>Viridiplantae</taxon>
        <taxon>Streptophyta</taxon>
        <taxon>Embryophyta</taxon>
        <taxon>Tracheophyta</taxon>
        <taxon>Spermatophyta</taxon>
        <taxon>Magnoliopsida</taxon>
        <taxon>Ranunculales</taxon>
        <taxon>Ranunculaceae</taxon>
        <taxon>Coptidoideae</taxon>
        <taxon>Coptis</taxon>
    </lineage>
</organism>
<gene>
    <name evidence="2" type="ORF">IFM89_028219</name>
</gene>
<feature type="transmembrane region" description="Helical" evidence="1">
    <location>
        <begin position="181"/>
        <end position="204"/>
    </location>
</feature>
<name>A0A835IPK4_9MAGN</name>
<dbReference type="EMBL" id="JADFTS010000002">
    <property type="protein sequence ID" value="KAF9621781.1"/>
    <property type="molecule type" value="Genomic_DNA"/>
</dbReference>
<keyword evidence="1" id="KW-0812">Transmembrane</keyword>
<keyword evidence="3" id="KW-1185">Reference proteome</keyword>
<keyword evidence="1" id="KW-0472">Membrane</keyword>
<evidence type="ECO:0000313" key="3">
    <source>
        <dbReference type="Proteomes" id="UP000631114"/>
    </source>
</evidence>
<keyword evidence="1" id="KW-1133">Transmembrane helix</keyword>
<evidence type="ECO:0008006" key="4">
    <source>
        <dbReference type="Google" id="ProtNLM"/>
    </source>
</evidence>
<reference evidence="2 3" key="1">
    <citation type="submission" date="2020-10" db="EMBL/GenBank/DDBJ databases">
        <title>The Coptis chinensis genome and diversification of protoberbering-type alkaloids.</title>
        <authorList>
            <person name="Wang B."/>
            <person name="Shu S."/>
            <person name="Song C."/>
            <person name="Liu Y."/>
        </authorList>
    </citation>
    <scope>NUCLEOTIDE SEQUENCE [LARGE SCALE GENOMIC DNA]</scope>
    <source>
        <strain evidence="2">HL-2020</strain>
        <tissue evidence="2">Leaf</tissue>
    </source>
</reference>
<dbReference type="OrthoDB" id="10438512at2759"/>
<dbReference type="AlphaFoldDB" id="A0A835IPK4"/>
<accession>A0A835IPK4</accession>
<feature type="transmembrane region" description="Helical" evidence="1">
    <location>
        <begin position="72"/>
        <end position="93"/>
    </location>
</feature>
<evidence type="ECO:0000256" key="1">
    <source>
        <dbReference type="SAM" id="Phobius"/>
    </source>
</evidence>
<proteinExistence type="predicted"/>